<name>A0A0M0KZP8_9BACI</name>
<protein>
    <submittedName>
        <fullName evidence="1">Uncharacterized protein</fullName>
    </submittedName>
</protein>
<dbReference type="EMBL" id="LILC01000016">
    <property type="protein sequence ID" value="KOO44291.1"/>
    <property type="molecule type" value="Genomic_DNA"/>
</dbReference>
<dbReference type="Proteomes" id="UP000037558">
    <property type="component" value="Unassembled WGS sequence"/>
</dbReference>
<sequence>MHILANRKGLQHGQKTGPITINYGFMKALFNIELSYDSGESFSITKNSSETEGRYRKLHHLVRADFYAAMLLQAVCHATTYDINNVNYASLYDALCMWYEDPISFYEFVISLKKFEQLGLITLVNRKENGRFDIQLRILEEDTYFIVSSPVVFTKGFTDLSLSHWKLFFAALLQTGTGKEKVLFRQFDNEQHDNMMHKGLKQFLHKHQASDVKRLIEELITIPVYNEKPLFIRPKEQLTYKYEGRKLSVAYFSVHPSWILSHKKGQKYHFPIQPVVKFSRFAWFIQHELEQLGLTEHFTNNIPLVNELISTLKPKGKVLSRHVLHKIREYIREQHVLPTSLTAFIQNVSRSRMKATIENLARTEGVHQWIAPHMNGEVKEQRTEAFVSRMSYFATPTLRKLFKKGYTYLQRYYTRLALYTSNDYKHVQEFDHMPMMKEIRKTAARKKVCPAAYAALEKEALEMWEANPDWERWQVTNELGKWLLDQLEHLPSQDTMAVLPPGVQLEDILLSFS</sequence>
<dbReference type="RefSeq" id="WP_053401946.1">
    <property type="nucleotide sequence ID" value="NZ_LILC01000016.1"/>
</dbReference>
<keyword evidence="2" id="KW-1185">Reference proteome</keyword>
<gene>
    <name evidence="1" type="ORF">AMD01_13480</name>
</gene>
<comment type="caution">
    <text evidence="1">The sequence shown here is derived from an EMBL/GenBank/DDBJ whole genome shotgun (WGS) entry which is preliminary data.</text>
</comment>
<evidence type="ECO:0000313" key="2">
    <source>
        <dbReference type="Proteomes" id="UP000037558"/>
    </source>
</evidence>
<reference evidence="2" key="1">
    <citation type="submission" date="2015-08" db="EMBL/GenBank/DDBJ databases">
        <title>Fjat-14210 dsm16467.</title>
        <authorList>
            <person name="Liu B."/>
            <person name="Wang J."/>
            <person name="Zhu Y."/>
            <person name="Liu G."/>
            <person name="Chen Q."/>
            <person name="Chen Z."/>
            <person name="Lan J."/>
            <person name="Che J."/>
            <person name="Ge C."/>
            <person name="Shi H."/>
            <person name="Pan Z."/>
            <person name="Liu X."/>
        </authorList>
    </citation>
    <scope>NUCLEOTIDE SEQUENCE [LARGE SCALE GENOMIC DNA]</scope>
    <source>
        <strain evidence="2">DSM 16467</strain>
    </source>
</reference>
<accession>A0A0M0KZP8</accession>
<dbReference type="OrthoDB" id="2511064at2"/>
<dbReference type="PATRIC" id="fig|284581.3.peg.4826"/>
<organism evidence="1 2">
    <name type="scientific">Priestia koreensis</name>
    <dbReference type="NCBI Taxonomy" id="284581"/>
    <lineage>
        <taxon>Bacteria</taxon>
        <taxon>Bacillati</taxon>
        <taxon>Bacillota</taxon>
        <taxon>Bacilli</taxon>
        <taxon>Bacillales</taxon>
        <taxon>Bacillaceae</taxon>
        <taxon>Priestia</taxon>
    </lineage>
</organism>
<dbReference type="AlphaFoldDB" id="A0A0M0KZP8"/>
<proteinExistence type="predicted"/>
<evidence type="ECO:0000313" key="1">
    <source>
        <dbReference type="EMBL" id="KOO44291.1"/>
    </source>
</evidence>